<protein>
    <recommendedName>
        <fullName evidence="2">SET domain-containing protein</fullName>
    </recommendedName>
</protein>
<dbReference type="PANTHER" id="PTHR47332">
    <property type="entry name" value="SET DOMAIN-CONTAINING PROTEIN 5"/>
    <property type="match status" value="1"/>
</dbReference>
<gene>
    <name evidence="3" type="ORF">B0T24DRAFT_677702</name>
</gene>
<keyword evidence="4" id="KW-1185">Reference proteome</keyword>
<dbReference type="InterPro" id="IPR053185">
    <property type="entry name" value="SET_domain_protein"/>
</dbReference>
<dbReference type="Gene3D" id="2.170.270.10">
    <property type="entry name" value="SET domain"/>
    <property type="match status" value="1"/>
</dbReference>
<feature type="chain" id="PRO_5042100023" description="SET domain-containing protein" evidence="1">
    <location>
        <begin position="24"/>
        <end position="461"/>
    </location>
</feature>
<sequence length="461" mass="50715">MFTPARAALRYAVIFALLAQAQAQAHAAAPAQHQQCPSSTPVALRQDAAGAEGACRLPVDDEAGPLPLSWSPWTHRPDCIYARSGAGTKYCAFSNSRHGARGVSIVTTPETAADVLGMLDQHVGTTEPLPDNSTTGRERERQRQAAFRIVDVPGKGKGVVAARRIAQHDEVMLDYAALLVDMAFATDVPAWTGYRVLHTAAAQLADPASVLGLGQSSGQAADPLENVLRTNAFHTILGGQPHMALYPLVSVRFRLWNVLALVRTSSQLERYADIVSVSNQRINHACKPNSYTRFIPQSIQVSVGAARDIEAGEEITISYITLGQTSAERHKALQQWGFNCTCALCTAGTEAVAASDARRRQVDALRGQAVEAFRRRKPYEALRLTRQVLGLLPAEELFPLYSEQYENMARIYWVLQDMERAEENARLSLDVLARQGYIDSVTPGHLDMLWRQFERERTEEQ</sequence>
<dbReference type="InterPro" id="IPR046341">
    <property type="entry name" value="SET_dom_sf"/>
</dbReference>
<dbReference type="PANTHER" id="PTHR47332:SF6">
    <property type="entry name" value="SET DOMAIN-CONTAINING PROTEIN"/>
    <property type="match status" value="1"/>
</dbReference>
<accession>A0AAE0KHK7</accession>
<dbReference type="SMART" id="SM00317">
    <property type="entry name" value="SET"/>
    <property type="match status" value="1"/>
</dbReference>
<dbReference type="Gene3D" id="1.25.40.10">
    <property type="entry name" value="Tetratricopeptide repeat domain"/>
    <property type="match status" value="1"/>
</dbReference>
<dbReference type="AlphaFoldDB" id="A0AAE0KHK7"/>
<evidence type="ECO:0000313" key="4">
    <source>
        <dbReference type="Proteomes" id="UP001287356"/>
    </source>
</evidence>
<organism evidence="3 4">
    <name type="scientific">Lasiosphaeria ovina</name>
    <dbReference type="NCBI Taxonomy" id="92902"/>
    <lineage>
        <taxon>Eukaryota</taxon>
        <taxon>Fungi</taxon>
        <taxon>Dikarya</taxon>
        <taxon>Ascomycota</taxon>
        <taxon>Pezizomycotina</taxon>
        <taxon>Sordariomycetes</taxon>
        <taxon>Sordariomycetidae</taxon>
        <taxon>Sordariales</taxon>
        <taxon>Lasiosphaeriaceae</taxon>
        <taxon>Lasiosphaeria</taxon>
    </lineage>
</organism>
<feature type="domain" description="SET" evidence="2">
    <location>
        <begin position="145"/>
        <end position="320"/>
    </location>
</feature>
<dbReference type="InterPro" id="IPR001214">
    <property type="entry name" value="SET_dom"/>
</dbReference>
<reference evidence="3" key="1">
    <citation type="journal article" date="2023" name="Mol. Phylogenet. Evol.">
        <title>Genome-scale phylogeny and comparative genomics of the fungal order Sordariales.</title>
        <authorList>
            <person name="Hensen N."/>
            <person name="Bonometti L."/>
            <person name="Westerberg I."/>
            <person name="Brannstrom I.O."/>
            <person name="Guillou S."/>
            <person name="Cros-Aarteil S."/>
            <person name="Calhoun S."/>
            <person name="Haridas S."/>
            <person name="Kuo A."/>
            <person name="Mondo S."/>
            <person name="Pangilinan J."/>
            <person name="Riley R."/>
            <person name="LaButti K."/>
            <person name="Andreopoulos B."/>
            <person name="Lipzen A."/>
            <person name="Chen C."/>
            <person name="Yan M."/>
            <person name="Daum C."/>
            <person name="Ng V."/>
            <person name="Clum A."/>
            <person name="Steindorff A."/>
            <person name="Ohm R.A."/>
            <person name="Martin F."/>
            <person name="Silar P."/>
            <person name="Natvig D.O."/>
            <person name="Lalanne C."/>
            <person name="Gautier V."/>
            <person name="Ament-Velasquez S.L."/>
            <person name="Kruys A."/>
            <person name="Hutchinson M.I."/>
            <person name="Powell A.J."/>
            <person name="Barry K."/>
            <person name="Miller A.N."/>
            <person name="Grigoriev I.V."/>
            <person name="Debuchy R."/>
            <person name="Gladieux P."/>
            <person name="Hiltunen Thoren M."/>
            <person name="Johannesson H."/>
        </authorList>
    </citation>
    <scope>NUCLEOTIDE SEQUENCE</scope>
    <source>
        <strain evidence="3">CBS 958.72</strain>
    </source>
</reference>
<feature type="signal peptide" evidence="1">
    <location>
        <begin position="1"/>
        <end position="23"/>
    </location>
</feature>
<dbReference type="Pfam" id="PF00856">
    <property type="entry name" value="SET"/>
    <property type="match status" value="1"/>
</dbReference>
<name>A0AAE0KHK7_9PEZI</name>
<evidence type="ECO:0000313" key="3">
    <source>
        <dbReference type="EMBL" id="KAK3376839.1"/>
    </source>
</evidence>
<dbReference type="EMBL" id="JAULSN010000003">
    <property type="protein sequence ID" value="KAK3376839.1"/>
    <property type="molecule type" value="Genomic_DNA"/>
</dbReference>
<keyword evidence="1" id="KW-0732">Signal</keyword>
<dbReference type="Proteomes" id="UP001287356">
    <property type="component" value="Unassembled WGS sequence"/>
</dbReference>
<proteinExistence type="predicted"/>
<dbReference type="SUPFAM" id="SSF82199">
    <property type="entry name" value="SET domain"/>
    <property type="match status" value="1"/>
</dbReference>
<evidence type="ECO:0000259" key="2">
    <source>
        <dbReference type="PROSITE" id="PS50280"/>
    </source>
</evidence>
<evidence type="ECO:0000256" key="1">
    <source>
        <dbReference type="SAM" id="SignalP"/>
    </source>
</evidence>
<reference evidence="3" key="2">
    <citation type="submission" date="2023-06" db="EMBL/GenBank/DDBJ databases">
        <authorList>
            <consortium name="Lawrence Berkeley National Laboratory"/>
            <person name="Haridas S."/>
            <person name="Hensen N."/>
            <person name="Bonometti L."/>
            <person name="Westerberg I."/>
            <person name="Brannstrom I.O."/>
            <person name="Guillou S."/>
            <person name="Cros-Aarteil S."/>
            <person name="Calhoun S."/>
            <person name="Kuo A."/>
            <person name="Mondo S."/>
            <person name="Pangilinan J."/>
            <person name="Riley R."/>
            <person name="Labutti K."/>
            <person name="Andreopoulos B."/>
            <person name="Lipzen A."/>
            <person name="Chen C."/>
            <person name="Yanf M."/>
            <person name="Daum C."/>
            <person name="Ng V."/>
            <person name="Clum A."/>
            <person name="Steindorff A."/>
            <person name="Ohm R."/>
            <person name="Martin F."/>
            <person name="Silar P."/>
            <person name="Natvig D."/>
            <person name="Lalanne C."/>
            <person name="Gautier V."/>
            <person name="Ament-Velasquez S.L."/>
            <person name="Kruys A."/>
            <person name="Hutchinson M.I."/>
            <person name="Powell A.J."/>
            <person name="Barry K."/>
            <person name="Miller A.N."/>
            <person name="Grigoriev I.V."/>
            <person name="Debuchy R."/>
            <person name="Gladieux P."/>
            <person name="Thoren M.H."/>
            <person name="Johannesson H."/>
        </authorList>
    </citation>
    <scope>NUCLEOTIDE SEQUENCE</scope>
    <source>
        <strain evidence="3">CBS 958.72</strain>
    </source>
</reference>
<dbReference type="InterPro" id="IPR011990">
    <property type="entry name" value="TPR-like_helical_dom_sf"/>
</dbReference>
<dbReference type="CDD" id="cd20071">
    <property type="entry name" value="SET_SMYD"/>
    <property type="match status" value="1"/>
</dbReference>
<dbReference type="SUPFAM" id="SSF48452">
    <property type="entry name" value="TPR-like"/>
    <property type="match status" value="1"/>
</dbReference>
<dbReference type="PROSITE" id="PS50280">
    <property type="entry name" value="SET"/>
    <property type="match status" value="1"/>
</dbReference>
<comment type="caution">
    <text evidence="3">The sequence shown here is derived from an EMBL/GenBank/DDBJ whole genome shotgun (WGS) entry which is preliminary data.</text>
</comment>